<dbReference type="Pfam" id="PF25342">
    <property type="entry name" value="GT_PLOD"/>
    <property type="match status" value="1"/>
</dbReference>
<evidence type="ECO:0000256" key="1">
    <source>
        <dbReference type="ARBA" id="ARBA00006721"/>
    </source>
</evidence>
<accession>A0A7S3Y1L0</accession>
<dbReference type="PANTHER" id="PTHR10730:SF53">
    <property type="entry name" value="GLYCOSYLTRANSFERASE 25 FAMILY MEMBER"/>
    <property type="match status" value="1"/>
</dbReference>
<comment type="similarity">
    <text evidence="1">Belongs to the glycosyltransferase 25 family.</text>
</comment>
<dbReference type="InterPro" id="IPR057589">
    <property type="entry name" value="GT_PLOD"/>
</dbReference>
<evidence type="ECO:0000256" key="3">
    <source>
        <dbReference type="ARBA" id="ARBA00022679"/>
    </source>
</evidence>
<organism evidence="6">
    <name type="scientific">Heterosigma akashiwo</name>
    <name type="common">Chromophytic alga</name>
    <name type="synonym">Heterosigma carterae</name>
    <dbReference type="NCBI Taxonomy" id="2829"/>
    <lineage>
        <taxon>Eukaryota</taxon>
        <taxon>Sar</taxon>
        <taxon>Stramenopiles</taxon>
        <taxon>Ochrophyta</taxon>
        <taxon>Raphidophyceae</taxon>
        <taxon>Chattonellales</taxon>
        <taxon>Chattonellaceae</taxon>
        <taxon>Heterosigma</taxon>
    </lineage>
</organism>
<reference evidence="6" key="1">
    <citation type="submission" date="2021-01" db="EMBL/GenBank/DDBJ databases">
        <authorList>
            <person name="Corre E."/>
            <person name="Pelletier E."/>
            <person name="Niang G."/>
            <person name="Scheremetjew M."/>
            <person name="Finn R."/>
            <person name="Kale V."/>
            <person name="Holt S."/>
            <person name="Cochrane G."/>
            <person name="Meng A."/>
            <person name="Brown T."/>
            <person name="Cohen L."/>
        </authorList>
    </citation>
    <scope>NUCLEOTIDE SEQUENCE</scope>
    <source>
        <strain evidence="6">CCMP3107</strain>
    </source>
</reference>
<evidence type="ECO:0000256" key="2">
    <source>
        <dbReference type="ARBA" id="ARBA00022676"/>
    </source>
</evidence>
<feature type="compositionally biased region" description="Basic and acidic residues" evidence="4">
    <location>
        <begin position="13"/>
        <end position="23"/>
    </location>
</feature>
<keyword evidence="2" id="KW-0328">Glycosyltransferase</keyword>
<keyword evidence="3" id="KW-0808">Transferase</keyword>
<dbReference type="InterPro" id="IPR050757">
    <property type="entry name" value="Collagen_mod_GT25"/>
</dbReference>
<dbReference type="AlphaFoldDB" id="A0A7S3Y1L0"/>
<feature type="domain" description="PLOD1-3-like GT" evidence="5">
    <location>
        <begin position="88"/>
        <end position="309"/>
    </location>
</feature>
<name>A0A7S3Y1L0_HETAK</name>
<evidence type="ECO:0000256" key="4">
    <source>
        <dbReference type="SAM" id="MobiDB-lite"/>
    </source>
</evidence>
<gene>
    <name evidence="6" type="ORF">HAKA00212_LOCUS17178</name>
</gene>
<evidence type="ECO:0000313" key="6">
    <source>
        <dbReference type="EMBL" id="CAE0638395.1"/>
    </source>
</evidence>
<evidence type="ECO:0000259" key="5">
    <source>
        <dbReference type="Pfam" id="PF25342"/>
    </source>
</evidence>
<dbReference type="EMBL" id="HBIU01037434">
    <property type="protein sequence ID" value="CAE0638395.1"/>
    <property type="molecule type" value="Transcribed_RNA"/>
</dbReference>
<dbReference type="CDD" id="cd22997">
    <property type="entry name" value="GT_LH"/>
    <property type="match status" value="1"/>
</dbReference>
<protein>
    <recommendedName>
        <fullName evidence="5">PLOD1-3-like GT domain-containing protein</fullName>
    </recommendedName>
</protein>
<dbReference type="PANTHER" id="PTHR10730">
    <property type="entry name" value="PROCOLLAGEN-LYSINE,2-OXOGLUTARATE 5-DIOXYGENASE/GLYCOSYLTRANSFERASE 25 FAMILY MEMBER"/>
    <property type="match status" value="1"/>
</dbReference>
<sequence>MEGWQKPAIGGEHLGDGSKKGWGEEGVLGVGKHSPDKAWQNEEIQHDEETEAMVEFHARNNPHSKAVASDDSCPGGIKFMMYATHHGRDDRFCRGLESVVRNHIPMHVLGWGLKWHGLSQKLEGSLEAVRRLPNDCIVVFTDAYDILYQEGPEAIKDAFLALNHSIVFSAECGCWPHVTKPGRICWDKYPKAPTPYRYLNSGQWAARAAAAAPVLEEALKKTKGNMKIIDQEVVADLYMEKSWQYGREKKYDLVLDHYSTIFQALHRTDPPDLPYCNPIEAMKMQGQHYYNTVTKSRPGIFHFNGGGKKVHLSMEEKMWYRKPEHNTNTKIDEVKNTQMLFEKDYRSFNEICPKHKWAK</sequence>
<proteinExistence type="inferred from homology"/>
<feature type="region of interest" description="Disordered" evidence="4">
    <location>
        <begin position="1"/>
        <end position="34"/>
    </location>
</feature>
<dbReference type="GO" id="GO:0016740">
    <property type="term" value="F:transferase activity"/>
    <property type="evidence" value="ECO:0007669"/>
    <property type="project" value="UniProtKB-KW"/>
</dbReference>